<keyword evidence="4 8" id="KW-0276">Fatty acid metabolism</keyword>
<evidence type="ECO:0000256" key="2">
    <source>
        <dbReference type="ARBA" id="ARBA00022679"/>
    </source>
</evidence>
<dbReference type="NCBIfam" id="NF000832">
    <property type="entry name" value="PRK00070.3-2"/>
    <property type="match status" value="1"/>
</dbReference>
<dbReference type="InterPro" id="IPR008278">
    <property type="entry name" value="4-PPantetheinyl_Trfase_dom"/>
</dbReference>
<dbReference type="EC" id="2.7.8.7" evidence="8"/>
<evidence type="ECO:0000256" key="7">
    <source>
        <dbReference type="ARBA" id="ARBA00023160"/>
    </source>
</evidence>
<evidence type="ECO:0000256" key="1">
    <source>
        <dbReference type="ARBA" id="ARBA00022516"/>
    </source>
</evidence>
<dbReference type="RefSeq" id="WP_248344794.1">
    <property type="nucleotide sequence ID" value="NZ_AP025592.1"/>
</dbReference>
<comment type="subcellular location">
    <subcellularLocation>
        <location evidence="8">Cytoplasm</location>
    </subcellularLocation>
</comment>
<keyword evidence="6 8" id="KW-0443">Lipid metabolism</keyword>
<dbReference type="InterPro" id="IPR004568">
    <property type="entry name" value="Ppantetheine-prot_Trfase_dom"/>
</dbReference>
<evidence type="ECO:0000256" key="5">
    <source>
        <dbReference type="ARBA" id="ARBA00022842"/>
    </source>
</evidence>
<proteinExistence type="inferred from homology"/>
<keyword evidence="3 8" id="KW-0479">Metal-binding</keyword>
<dbReference type="NCBIfam" id="TIGR00516">
    <property type="entry name" value="acpS"/>
    <property type="match status" value="1"/>
</dbReference>
<dbReference type="InterPro" id="IPR002582">
    <property type="entry name" value="ACPS"/>
</dbReference>
<evidence type="ECO:0000256" key="4">
    <source>
        <dbReference type="ARBA" id="ARBA00022832"/>
    </source>
</evidence>
<feature type="binding site" evidence="8">
    <location>
        <position position="8"/>
    </location>
    <ligand>
        <name>Mg(2+)</name>
        <dbReference type="ChEBI" id="CHEBI:18420"/>
    </ligand>
</feature>
<dbReference type="EMBL" id="AP025592">
    <property type="protein sequence ID" value="BDG07848.1"/>
    <property type="molecule type" value="Genomic_DNA"/>
</dbReference>
<keyword evidence="5 8" id="KW-0460">Magnesium</keyword>
<evidence type="ECO:0000313" key="11">
    <source>
        <dbReference type="Proteomes" id="UP001162734"/>
    </source>
</evidence>
<sequence>MILGLGIDLVEISRVERILGGRPELAARFLARCFTEGERRYCEARGAGRAASYAARFAAKEAVMKALSAPAGLRFTDVEVTRPGGRPEVALRGAAERAASALGVRRVHLALTHDAGTAAASVVLEGEGR</sequence>
<comment type="catalytic activity">
    <reaction evidence="8">
        <text>apo-[ACP] + CoA = holo-[ACP] + adenosine 3',5'-bisphosphate + H(+)</text>
        <dbReference type="Rhea" id="RHEA:12068"/>
        <dbReference type="Rhea" id="RHEA-COMP:9685"/>
        <dbReference type="Rhea" id="RHEA-COMP:9690"/>
        <dbReference type="ChEBI" id="CHEBI:15378"/>
        <dbReference type="ChEBI" id="CHEBI:29999"/>
        <dbReference type="ChEBI" id="CHEBI:57287"/>
        <dbReference type="ChEBI" id="CHEBI:58343"/>
        <dbReference type="ChEBI" id="CHEBI:64479"/>
        <dbReference type="EC" id="2.7.8.7"/>
    </reaction>
</comment>
<gene>
    <name evidence="8 10" type="primary">acpS</name>
    <name evidence="10" type="ORF">AMPC_09610</name>
</gene>
<evidence type="ECO:0000256" key="3">
    <source>
        <dbReference type="ARBA" id="ARBA00022723"/>
    </source>
</evidence>
<evidence type="ECO:0000313" key="10">
    <source>
        <dbReference type="EMBL" id="BDG07848.1"/>
    </source>
</evidence>
<dbReference type="Pfam" id="PF01648">
    <property type="entry name" value="ACPS"/>
    <property type="match status" value="1"/>
</dbReference>
<keyword evidence="2 8" id="KW-0808">Transferase</keyword>
<keyword evidence="11" id="KW-1185">Reference proteome</keyword>
<evidence type="ECO:0000259" key="9">
    <source>
        <dbReference type="Pfam" id="PF01648"/>
    </source>
</evidence>
<reference evidence="11" key="1">
    <citation type="journal article" date="2022" name="Int. J. Syst. Evol. Microbiol.">
        <title>Anaeromyxobacter oryzae sp. nov., Anaeromyxobacter diazotrophicus sp. nov. and Anaeromyxobacter paludicola sp. nov., isolated from paddy soils.</title>
        <authorList>
            <person name="Itoh H."/>
            <person name="Xu Z."/>
            <person name="Mise K."/>
            <person name="Masuda Y."/>
            <person name="Ushijima N."/>
            <person name="Hayakawa C."/>
            <person name="Shiratori Y."/>
            <person name="Senoo K."/>
        </authorList>
    </citation>
    <scope>NUCLEOTIDE SEQUENCE [LARGE SCALE GENOMIC DNA]</scope>
    <source>
        <strain evidence="11">Red630</strain>
    </source>
</reference>
<evidence type="ECO:0000256" key="8">
    <source>
        <dbReference type="HAMAP-Rule" id="MF_00101"/>
    </source>
</evidence>
<feature type="binding site" evidence="8">
    <location>
        <position position="61"/>
    </location>
    <ligand>
        <name>Mg(2+)</name>
        <dbReference type="ChEBI" id="CHEBI:18420"/>
    </ligand>
</feature>
<organism evidence="10 11">
    <name type="scientific">Anaeromyxobacter paludicola</name>
    <dbReference type="NCBI Taxonomy" id="2918171"/>
    <lineage>
        <taxon>Bacteria</taxon>
        <taxon>Pseudomonadati</taxon>
        <taxon>Myxococcota</taxon>
        <taxon>Myxococcia</taxon>
        <taxon>Myxococcales</taxon>
        <taxon>Cystobacterineae</taxon>
        <taxon>Anaeromyxobacteraceae</taxon>
        <taxon>Anaeromyxobacter</taxon>
    </lineage>
</organism>
<evidence type="ECO:0000256" key="6">
    <source>
        <dbReference type="ARBA" id="ARBA00023098"/>
    </source>
</evidence>
<dbReference type="HAMAP" id="MF_00101">
    <property type="entry name" value="AcpS"/>
    <property type="match status" value="1"/>
</dbReference>
<dbReference type="SUPFAM" id="SSF56214">
    <property type="entry name" value="4'-phosphopantetheinyl transferase"/>
    <property type="match status" value="1"/>
</dbReference>
<comment type="function">
    <text evidence="8">Transfers the 4'-phosphopantetheine moiety from coenzyme A to a Ser of acyl-carrier-protein.</text>
</comment>
<keyword evidence="8" id="KW-0963">Cytoplasm</keyword>
<name>A0ABN6N6S3_9BACT</name>
<dbReference type="Proteomes" id="UP001162734">
    <property type="component" value="Chromosome"/>
</dbReference>
<keyword evidence="7 8" id="KW-0275">Fatty acid biosynthesis</keyword>
<dbReference type="Gene3D" id="3.90.470.20">
    <property type="entry name" value="4'-phosphopantetheinyl transferase domain"/>
    <property type="match status" value="1"/>
</dbReference>
<keyword evidence="1 8" id="KW-0444">Lipid biosynthesis</keyword>
<comment type="cofactor">
    <cofactor evidence="8">
        <name>Mg(2+)</name>
        <dbReference type="ChEBI" id="CHEBI:18420"/>
    </cofactor>
</comment>
<dbReference type="NCBIfam" id="TIGR00556">
    <property type="entry name" value="pantethn_trn"/>
    <property type="match status" value="1"/>
</dbReference>
<comment type="similarity">
    <text evidence="8">Belongs to the P-Pant transferase superfamily. AcpS family.</text>
</comment>
<protein>
    <recommendedName>
        <fullName evidence="8">Holo-[acyl-carrier-protein] synthase</fullName>
        <shortName evidence="8">Holo-ACP synthase</shortName>
        <ecNumber evidence="8">2.7.8.7</ecNumber>
    </recommendedName>
    <alternativeName>
        <fullName evidence="8">4'-phosphopantetheinyl transferase AcpS</fullName>
    </alternativeName>
</protein>
<accession>A0ABN6N6S3</accession>
<dbReference type="InterPro" id="IPR037143">
    <property type="entry name" value="4-PPantetheinyl_Trfase_dom_sf"/>
</dbReference>
<feature type="domain" description="4'-phosphopantetheinyl transferase" evidence="9">
    <location>
        <begin position="4"/>
        <end position="99"/>
    </location>
</feature>